<accession>A0A5N0UQ76</accession>
<gene>
    <name evidence="5" type="ORF">FPZ12_043545</name>
</gene>
<dbReference type="Gene3D" id="3.40.605.10">
    <property type="entry name" value="Aldehyde Dehydrogenase, Chain A, domain 1"/>
    <property type="match status" value="1"/>
</dbReference>
<comment type="caution">
    <text evidence="5">The sequence shown here is derived from an EMBL/GenBank/DDBJ whole genome shotgun (WGS) entry which is preliminary data.</text>
</comment>
<name>A0A5N0UQ76_9PSEU</name>
<dbReference type="InterPro" id="IPR016161">
    <property type="entry name" value="Ald_DH/histidinol_DH"/>
</dbReference>
<dbReference type="Gene3D" id="3.40.309.10">
    <property type="entry name" value="Aldehyde Dehydrogenase, Chain A, domain 2"/>
    <property type="match status" value="1"/>
</dbReference>
<dbReference type="SUPFAM" id="SSF53720">
    <property type="entry name" value="ALDH-like"/>
    <property type="match status" value="1"/>
</dbReference>
<dbReference type="OrthoDB" id="6882680at2"/>
<dbReference type="InterPro" id="IPR016163">
    <property type="entry name" value="Ald_DH_C"/>
</dbReference>
<dbReference type="Proteomes" id="UP000319769">
    <property type="component" value="Unassembled WGS sequence"/>
</dbReference>
<dbReference type="InterPro" id="IPR016162">
    <property type="entry name" value="Ald_DH_N"/>
</dbReference>
<evidence type="ECO:0000259" key="4">
    <source>
        <dbReference type="Pfam" id="PF00171"/>
    </source>
</evidence>
<protein>
    <submittedName>
        <fullName evidence="5">Aldehyde dehydrogenase</fullName>
    </submittedName>
</protein>
<evidence type="ECO:0000256" key="2">
    <source>
        <dbReference type="ARBA" id="ARBA00023002"/>
    </source>
</evidence>
<keyword evidence="6" id="KW-1185">Reference proteome</keyword>
<dbReference type="FunFam" id="3.40.605.10:FF:000007">
    <property type="entry name" value="NAD/NADP-dependent betaine aldehyde dehydrogenase"/>
    <property type="match status" value="1"/>
</dbReference>
<organism evidence="5 6">
    <name type="scientific">Amycolatopsis acidicola</name>
    <dbReference type="NCBI Taxonomy" id="2596893"/>
    <lineage>
        <taxon>Bacteria</taxon>
        <taxon>Bacillati</taxon>
        <taxon>Actinomycetota</taxon>
        <taxon>Actinomycetes</taxon>
        <taxon>Pseudonocardiales</taxon>
        <taxon>Pseudonocardiaceae</taxon>
        <taxon>Amycolatopsis</taxon>
    </lineage>
</organism>
<feature type="domain" description="Aldehyde dehydrogenase" evidence="4">
    <location>
        <begin position="32"/>
        <end position="487"/>
    </location>
</feature>
<keyword evidence="2" id="KW-0560">Oxidoreductase</keyword>
<dbReference type="EMBL" id="VMNW02000145">
    <property type="protein sequence ID" value="KAA9149322.1"/>
    <property type="molecule type" value="Genomic_DNA"/>
</dbReference>
<dbReference type="GO" id="GO:0016620">
    <property type="term" value="F:oxidoreductase activity, acting on the aldehyde or oxo group of donors, NAD or NADP as acceptor"/>
    <property type="evidence" value="ECO:0007669"/>
    <property type="project" value="InterPro"/>
</dbReference>
<evidence type="ECO:0000313" key="5">
    <source>
        <dbReference type="EMBL" id="KAA9149322.1"/>
    </source>
</evidence>
<reference evidence="5" key="1">
    <citation type="submission" date="2019-09" db="EMBL/GenBank/DDBJ databases">
        <authorList>
            <person name="Teo W.F.A."/>
            <person name="Duangmal K."/>
        </authorList>
    </citation>
    <scope>NUCLEOTIDE SEQUENCE [LARGE SCALE GENOMIC DNA]</scope>
    <source>
        <strain evidence="5">K81G1</strain>
    </source>
</reference>
<comment type="similarity">
    <text evidence="1">Belongs to the aldehyde dehydrogenase family.</text>
</comment>
<evidence type="ECO:0000313" key="6">
    <source>
        <dbReference type="Proteomes" id="UP000319769"/>
    </source>
</evidence>
<dbReference type="PANTHER" id="PTHR11699">
    <property type="entry name" value="ALDEHYDE DEHYDROGENASE-RELATED"/>
    <property type="match status" value="1"/>
</dbReference>
<proteinExistence type="inferred from homology"/>
<dbReference type="InterPro" id="IPR015590">
    <property type="entry name" value="Aldehyde_DH_dom"/>
</dbReference>
<evidence type="ECO:0000256" key="3">
    <source>
        <dbReference type="SAM" id="MobiDB-lite"/>
    </source>
</evidence>
<dbReference type="AlphaFoldDB" id="A0A5N0UQ76"/>
<feature type="region of interest" description="Disordered" evidence="3">
    <location>
        <begin position="1"/>
        <end position="40"/>
    </location>
</feature>
<dbReference type="Pfam" id="PF00171">
    <property type="entry name" value="Aldedh"/>
    <property type="match status" value="1"/>
</dbReference>
<sequence>MVRAPENLHQASQSPNCRRFFVHSAPPAGQGRSVDPASPGRIVHAFRPATAADVHTAVDEAQEAACAWASTPPLRRATVLTRIADQLERHRDELATLITAEEGKPLGAARGEVGKSAEQFRLAAQLAYLVEGTTFPDESAGVFAYTLRAPLGVMAAITPWNFPLSLAARKIAPALAAGNAVVFKPSPVTAGTGERLAGIAVEAGLPAALLPVIQGQDAAAMTALLQDARIRGISFTGSDATGARLRAEAHGQARLQLELGGHNAAVVCADADLAKAAADIATGAFGLTGQACTSTDRVLVAEPVLAEFTDLLAAKVEALRVGPGDRDGVTTGPVATAAQYERLNELKESAVAAGAKTVAEAGFADGRDPAGYWVAPTLFAQVPAGHGLVSGEVFGPYCSVIPVAGPEEALALINASAHGLVAGVHTADLTTAHHFAARARCGVVKVNAPTTGNGVAPPFGGWKASSGGGFPEGGRQALDFVTETKTVYLTHGAN</sequence>
<evidence type="ECO:0000256" key="1">
    <source>
        <dbReference type="ARBA" id="ARBA00009986"/>
    </source>
</evidence>